<dbReference type="InterPro" id="IPR012332">
    <property type="entry name" value="Autotransporter_pectin_lyase_C"/>
</dbReference>
<sequence length="1256" mass="127831">MGNGITVNLGAANTSGAWAQSDASISFNSSTLATTAVGAAANGQIGSRASGTGSEVLASGATLTLAPASGTTSNMRGASAESGGAVALINTSVLVRGGVNGLGNYGVQAIGAGSSLTMTGGSIDTSSRGAFGALAQDGGLITLSGTQITTAGAQNTTTNAGSHAMTATGPNSRIAGTNVVATTSGTLANLARADAGGTVELISSQLTNNGAGNVLNPAAAARITSGGIFRISGVSSTLRATGLFGPGVLVEGAGSQAFVTDTAVTVEGPRSIGVSVKDGASAQLNNASIQVLASTPTGPWAPAVLVETGASATITGGQISAQPATSSGVRALTGANVTLTGTAISTAGVDAAGISAASSTFSATDFTVVTTGNDNAMGVLADLGSTVQLTRGSITTSGNQVRAAAYAHALGARNPGSILVAQSTTAHTTGLTAMGIWADDGGTTTTTDVNVTTEGVNGIGIFAVAEQVGVQFPASVTATRGRIETFGLNAHGAAAQARNDLAVELASITLNSVPITTHGDGAVGLRSVLADYGATPTGRGESTVIATDVPVITSGAAAHGALSRDAPTSVLMTRGSLRPSGAQAHGAVSAIGGLIVGTDTTVAPTGQNAMALYVQGIPAAVSQARFTRGTLTNTSGNIVGVAGNGTVELTDSTVSGDVQWLRVGTGNDFPLLSAEPPLTGPADFPDDDGNLPTVEPPPAAPSPIPIVPGLANITLTRTTATGSAFTAPGSVSHLTLIDSLWNLTGDSNITNLVNDPSTIDFSAPVGGVFKTLTVVNYSGDGTLALNTVLDDDSSPSDLLVIDGGRGTGPGSIQIKPAGGDGALTVANGILVVDAINAATTAPDTFALTGRVVAGPYEYTLQRSSVDASAPESWFLRSTIDCNTPNAPSPPCPPTPEPPTPPSPPAPPVPPVPPAPPVPPVPNYRAEVSVYAALAPTALNYGRSLIDTLHERVGEQEQLIARSDLDEEGRIDGMWGRLMYIDGERDGSRDGIFGRGPSYDYEFAAVQIGYDMYRHEEPGEHRDHGGLYGAVGYAEGEVDHFDGTRAGDERVDGYSLGGYWTRYGADQRDWYFDTVLQATWYEAAAGAATHDLPRMETDGWGFAASIEGGYPLRDRGDHWVWEPQGQLIYGWLDLDDSNDLAAGVSFDDTDSLVGRLSLRLSRDWLRQTDTQAELHTAGWGRLSLWHEFKGDPITEFSSARGPIGFHADLGGTWWEAELGLTRELDRNVFLYGNVGYAMGTDDDRRAWEGKLGLRANW</sequence>
<gene>
    <name evidence="3" type="ORF">GCM10025759_04690</name>
</gene>
<dbReference type="NCBIfam" id="TIGR01414">
    <property type="entry name" value="autotrans_barl"/>
    <property type="match status" value="1"/>
</dbReference>
<name>A0ABP9KZZ7_9GAMM</name>
<dbReference type="Gene3D" id="2.160.20.20">
    <property type="match status" value="2"/>
</dbReference>
<dbReference type="SMART" id="SM00869">
    <property type="entry name" value="Autotransporter"/>
    <property type="match status" value="1"/>
</dbReference>
<dbReference type="SUPFAM" id="SSF103515">
    <property type="entry name" value="Autotransporter"/>
    <property type="match status" value="1"/>
</dbReference>
<dbReference type="PROSITE" id="PS51208">
    <property type="entry name" value="AUTOTRANSPORTER"/>
    <property type="match status" value="1"/>
</dbReference>
<comment type="caution">
    <text evidence="3">The sequence shown here is derived from an EMBL/GenBank/DDBJ whole genome shotgun (WGS) entry which is preliminary data.</text>
</comment>
<dbReference type="SUPFAM" id="SSF51126">
    <property type="entry name" value="Pectin lyase-like"/>
    <property type="match status" value="1"/>
</dbReference>
<evidence type="ECO:0000256" key="1">
    <source>
        <dbReference type="SAM" id="MobiDB-lite"/>
    </source>
</evidence>
<dbReference type="Gene3D" id="2.40.128.130">
    <property type="entry name" value="Autotransporter beta-domain"/>
    <property type="match status" value="1"/>
</dbReference>
<evidence type="ECO:0000313" key="3">
    <source>
        <dbReference type="EMBL" id="GAA5068695.1"/>
    </source>
</evidence>
<accession>A0ABP9KZZ7</accession>
<dbReference type="InterPro" id="IPR043990">
    <property type="entry name" value="AC_1"/>
</dbReference>
<dbReference type="InterPro" id="IPR006315">
    <property type="entry name" value="OM_autotransptr_brl_dom"/>
</dbReference>
<keyword evidence="4" id="KW-1185">Reference proteome</keyword>
<evidence type="ECO:0000259" key="2">
    <source>
        <dbReference type="PROSITE" id="PS51208"/>
    </source>
</evidence>
<dbReference type="CDD" id="cd01344">
    <property type="entry name" value="PL2_Passenger_AT"/>
    <property type="match status" value="1"/>
</dbReference>
<proteinExistence type="predicted"/>
<dbReference type="InterPro" id="IPR011050">
    <property type="entry name" value="Pectin_lyase_fold/virulence"/>
</dbReference>
<dbReference type="Pfam" id="PF03797">
    <property type="entry name" value="Autotransporter"/>
    <property type="match status" value="1"/>
</dbReference>
<dbReference type="Proteomes" id="UP001501083">
    <property type="component" value="Unassembled WGS sequence"/>
</dbReference>
<organism evidence="3 4">
    <name type="scientific">Lysobacter panacisoli</name>
    <dbReference type="NCBI Taxonomy" id="1255263"/>
    <lineage>
        <taxon>Bacteria</taxon>
        <taxon>Pseudomonadati</taxon>
        <taxon>Pseudomonadota</taxon>
        <taxon>Gammaproteobacteria</taxon>
        <taxon>Lysobacterales</taxon>
        <taxon>Lysobacteraceae</taxon>
        <taxon>Lysobacter</taxon>
    </lineage>
</organism>
<dbReference type="InterPro" id="IPR036709">
    <property type="entry name" value="Autotransporte_beta_dom_sf"/>
</dbReference>
<reference evidence="4" key="1">
    <citation type="journal article" date="2019" name="Int. J. Syst. Evol. Microbiol.">
        <title>The Global Catalogue of Microorganisms (GCM) 10K type strain sequencing project: providing services to taxonomists for standard genome sequencing and annotation.</title>
        <authorList>
            <consortium name="The Broad Institute Genomics Platform"/>
            <consortium name="The Broad Institute Genome Sequencing Center for Infectious Disease"/>
            <person name="Wu L."/>
            <person name="Ma J."/>
        </authorList>
    </citation>
    <scope>NUCLEOTIDE SEQUENCE [LARGE SCALE GENOMIC DNA]</scope>
    <source>
        <strain evidence="4">JCM 19212</strain>
    </source>
</reference>
<feature type="domain" description="Autotransporter" evidence="2">
    <location>
        <begin position="966"/>
        <end position="1256"/>
    </location>
</feature>
<feature type="region of interest" description="Disordered" evidence="1">
    <location>
        <begin position="880"/>
        <end position="907"/>
    </location>
</feature>
<dbReference type="EMBL" id="BAABKY010000001">
    <property type="protein sequence ID" value="GAA5068695.1"/>
    <property type="molecule type" value="Genomic_DNA"/>
</dbReference>
<dbReference type="InterPro" id="IPR005546">
    <property type="entry name" value="Autotransporte_beta"/>
</dbReference>
<feature type="compositionally biased region" description="Pro residues" evidence="1">
    <location>
        <begin position="886"/>
        <end position="907"/>
    </location>
</feature>
<protein>
    <submittedName>
        <fullName evidence="3">BB0821 family autotransporter</fullName>
    </submittedName>
</protein>
<dbReference type="Pfam" id="PF18883">
    <property type="entry name" value="AC_1"/>
    <property type="match status" value="1"/>
</dbReference>
<evidence type="ECO:0000313" key="4">
    <source>
        <dbReference type="Proteomes" id="UP001501083"/>
    </source>
</evidence>